<comment type="caution">
    <text evidence="3">The sequence shown here is derived from an EMBL/GenBank/DDBJ whole genome shotgun (WGS) entry which is preliminary data.</text>
</comment>
<evidence type="ECO:0000313" key="4">
    <source>
        <dbReference type="Proteomes" id="UP000178099"/>
    </source>
</evidence>
<evidence type="ECO:0008006" key="5">
    <source>
        <dbReference type="Google" id="ProtNLM"/>
    </source>
</evidence>
<feature type="region of interest" description="Disordered" evidence="2">
    <location>
        <begin position="1"/>
        <end position="35"/>
    </location>
</feature>
<sequence length="404" mass="46154">MGARTKRETRPGNPLSPRAPSKYAQGQVISRDGPPLGDMVASTVIFRFSPKWTLEIIGVEDHDPRKSVKRFVDGVHSPFCLCLPGGRQQTNMKSGTKETPHEVARDEAWEEADISLSLNELSPVLTARRVGWGSSGRDQFDKERPSDGQVIHFDHFVFACYGENILPGTPREKNIKNPAWHPIESVLDNPLWSFDHVTLIVATLQILGDLFLRWINGEWTPETSRGMGAKESLGALFFERFAVPLQKSPEALATITKFARTNLPSSLLQSVSRRQRRWDTHVHTRDTNEEAERYLGLRKKEKIQIVEQEKLEAMILRLEGQRERQIERRKDPVALVGKETQKEQDALADTEKKLKRTKAQLRWGMRENHGKFVADSFRSLAEKGVYEEVLREIANEQASRSWMR</sequence>
<dbReference type="InterPro" id="IPR015797">
    <property type="entry name" value="NUDIX_hydrolase-like_dom_sf"/>
</dbReference>
<dbReference type="SUPFAM" id="SSF55811">
    <property type="entry name" value="Nudix"/>
    <property type="match status" value="1"/>
</dbReference>
<dbReference type="Gene3D" id="3.90.79.10">
    <property type="entry name" value="Nucleoside Triphosphate Pyrophosphohydrolase"/>
    <property type="match status" value="1"/>
</dbReference>
<organism evidence="3 4">
    <name type="scientific">Candidatus Lloydbacteria bacterium RIFCSPHIGHO2_02_FULL_51_22</name>
    <dbReference type="NCBI Taxonomy" id="1798663"/>
    <lineage>
        <taxon>Bacteria</taxon>
        <taxon>Candidatus Lloydiibacteriota</taxon>
    </lineage>
</organism>
<dbReference type="Proteomes" id="UP000178099">
    <property type="component" value="Unassembled WGS sequence"/>
</dbReference>
<gene>
    <name evidence="3" type="ORF">A3D67_00695</name>
</gene>
<evidence type="ECO:0000256" key="1">
    <source>
        <dbReference type="SAM" id="Coils"/>
    </source>
</evidence>
<keyword evidence="1" id="KW-0175">Coiled coil</keyword>
<reference evidence="3 4" key="1">
    <citation type="journal article" date="2016" name="Nat. Commun.">
        <title>Thousands of microbial genomes shed light on interconnected biogeochemical processes in an aquifer system.</title>
        <authorList>
            <person name="Anantharaman K."/>
            <person name="Brown C.T."/>
            <person name="Hug L.A."/>
            <person name="Sharon I."/>
            <person name="Castelle C.J."/>
            <person name="Probst A.J."/>
            <person name="Thomas B.C."/>
            <person name="Singh A."/>
            <person name="Wilkins M.J."/>
            <person name="Karaoz U."/>
            <person name="Brodie E.L."/>
            <person name="Williams K.H."/>
            <person name="Hubbard S.S."/>
            <person name="Banfield J.F."/>
        </authorList>
    </citation>
    <scope>NUCLEOTIDE SEQUENCE [LARGE SCALE GENOMIC DNA]</scope>
</reference>
<accession>A0A1G2DHH0</accession>
<dbReference type="AlphaFoldDB" id="A0A1G2DHH0"/>
<dbReference type="EMBL" id="MHLN01000005">
    <property type="protein sequence ID" value="OGZ12411.1"/>
    <property type="molecule type" value="Genomic_DNA"/>
</dbReference>
<proteinExistence type="predicted"/>
<evidence type="ECO:0000256" key="2">
    <source>
        <dbReference type="SAM" id="MobiDB-lite"/>
    </source>
</evidence>
<protein>
    <recommendedName>
        <fullName evidence="5">Nudix hydrolase domain-containing protein</fullName>
    </recommendedName>
</protein>
<evidence type="ECO:0000313" key="3">
    <source>
        <dbReference type="EMBL" id="OGZ12411.1"/>
    </source>
</evidence>
<name>A0A1G2DHH0_9BACT</name>
<feature type="coiled-coil region" evidence="1">
    <location>
        <begin position="308"/>
        <end position="360"/>
    </location>
</feature>
<feature type="compositionally biased region" description="Basic and acidic residues" evidence="2">
    <location>
        <begin position="1"/>
        <end position="10"/>
    </location>
</feature>